<dbReference type="EMBL" id="ML736410">
    <property type="protein sequence ID" value="KAE8371615.1"/>
    <property type="molecule type" value="Genomic_DNA"/>
</dbReference>
<dbReference type="PANTHER" id="PTHR42858">
    <property type="entry name" value="AMINOTRANSFERASE"/>
    <property type="match status" value="1"/>
</dbReference>
<dbReference type="OrthoDB" id="7042322at2759"/>
<dbReference type="Gene3D" id="3.40.640.10">
    <property type="entry name" value="Type I PLP-dependent aspartate aminotransferase-like (Major domain)"/>
    <property type="match status" value="1"/>
</dbReference>
<dbReference type="CDD" id="cd00609">
    <property type="entry name" value="AAT_like"/>
    <property type="match status" value="1"/>
</dbReference>
<reference evidence="2 3" key="1">
    <citation type="submission" date="2019-04" db="EMBL/GenBank/DDBJ databases">
        <title>Friends and foes A comparative genomics studyof 23 Aspergillus species from section Flavi.</title>
        <authorList>
            <consortium name="DOE Joint Genome Institute"/>
            <person name="Kjaerbolling I."/>
            <person name="Vesth T."/>
            <person name="Frisvad J.C."/>
            <person name="Nybo J.L."/>
            <person name="Theobald S."/>
            <person name="Kildgaard S."/>
            <person name="Isbrandt T."/>
            <person name="Kuo A."/>
            <person name="Sato A."/>
            <person name="Lyhne E.K."/>
            <person name="Kogle M.E."/>
            <person name="Wiebenga A."/>
            <person name="Kun R.S."/>
            <person name="Lubbers R.J."/>
            <person name="Makela M.R."/>
            <person name="Barry K."/>
            <person name="Chovatia M."/>
            <person name="Clum A."/>
            <person name="Daum C."/>
            <person name="Haridas S."/>
            <person name="He G."/>
            <person name="LaButti K."/>
            <person name="Lipzen A."/>
            <person name="Mondo S."/>
            <person name="Riley R."/>
            <person name="Salamov A."/>
            <person name="Simmons B.A."/>
            <person name="Magnuson J.K."/>
            <person name="Henrissat B."/>
            <person name="Mortensen U.H."/>
            <person name="Larsen T.O."/>
            <person name="Devries R.P."/>
            <person name="Grigoriev I.V."/>
            <person name="Machida M."/>
            <person name="Baker S.E."/>
            <person name="Andersen M.R."/>
        </authorList>
    </citation>
    <scope>NUCLEOTIDE SEQUENCE [LARGE SCALE GENOMIC DNA]</scope>
    <source>
        <strain evidence="2 3">IBT 29228</strain>
    </source>
</reference>
<dbReference type="InterPro" id="IPR015424">
    <property type="entry name" value="PyrdxlP-dep_Trfase"/>
</dbReference>
<keyword evidence="3" id="KW-1185">Reference proteome</keyword>
<dbReference type="Gene3D" id="3.90.1150.10">
    <property type="entry name" value="Aspartate Aminotransferase, domain 1"/>
    <property type="match status" value="1"/>
</dbReference>
<dbReference type="InterPro" id="IPR015422">
    <property type="entry name" value="PyrdxlP-dep_Trfase_small"/>
</dbReference>
<dbReference type="FunFam" id="3.40.640.10:FF:000080">
    <property type="entry name" value="Aminotransferase, putative"/>
    <property type="match status" value="1"/>
</dbReference>
<name>A0A5N7AP39_9EURO</name>
<accession>A0A5N7AP39</accession>
<gene>
    <name evidence="2" type="ORF">BDV26DRAFT_298627</name>
</gene>
<dbReference type="PANTHER" id="PTHR42858:SF1">
    <property type="entry name" value="LD15494P"/>
    <property type="match status" value="1"/>
</dbReference>
<dbReference type="GO" id="GO:0047536">
    <property type="term" value="F:2-aminoadipate transaminase activity"/>
    <property type="evidence" value="ECO:0007669"/>
    <property type="project" value="TreeGrafter"/>
</dbReference>
<dbReference type="InterPro" id="IPR015421">
    <property type="entry name" value="PyrdxlP-dep_Trfase_major"/>
</dbReference>
<dbReference type="GO" id="GO:0030170">
    <property type="term" value="F:pyridoxal phosphate binding"/>
    <property type="evidence" value="ECO:0007669"/>
    <property type="project" value="InterPro"/>
</dbReference>
<dbReference type="InterPro" id="IPR004839">
    <property type="entry name" value="Aminotransferase_I/II_large"/>
</dbReference>
<keyword evidence="2" id="KW-0808">Transferase</keyword>
<evidence type="ECO:0000259" key="1">
    <source>
        <dbReference type="Pfam" id="PF00155"/>
    </source>
</evidence>
<dbReference type="SUPFAM" id="SSF53383">
    <property type="entry name" value="PLP-dependent transferases"/>
    <property type="match status" value="1"/>
</dbReference>
<feature type="domain" description="Aminotransferase class I/classII large" evidence="1">
    <location>
        <begin position="42"/>
        <end position="420"/>
    </location>
</feature>
<proteinExistence type="predicted"/>
<dbReference type="Proteomes" id="UP000326198">
    <property type="component" value="Unassembled WGS sequence"/>
</dbReference>
<evidence type="ECO:0000313" key="3">
    <source>
        <dbReference type="Proteomes" id="UP000326198"/>
    </source>
</evidence>
<evidence type="ECO:0000313" key="2">
    <source>
        <dbReference type="EMBL" id="KAE8371615.1"/>
    </source>
</evidence>
<sequence>MPPASALNLSRGWPAFDLFPIQLLQNAAVSVLSNPVIAEPGLGYGPDEGHFELRKNIADWLGGKYSLPRTVGAERICISGGASQNLACVLQVFTDPRHTRYVWMVEPIYHLVFGIFQDAGFYDRLRAVPEDEDGIDVDSLERALQQSTIDHPPVAAPDRPYRKTYTHIIYCVPAFSNPSGTTMPLSRREALVRLARKYDALIVSDDVYDFLNWGPPDATGSEITRLPRIVDVDRDLDGGPADLFGNCVSNGSFSKIVAPGCRVGWAEGTPEFIRDLSAAGSSHSGGAPSQLMSTFINDMLENGSLDRHIYETLLPAYSRRAHALTAAIRQHLLPLGVTFASDSETYTVLGGYFIWLKLPTSLDANETTEIALKEQNLVVAQGELFAVPENNLPGNELKHRLRLCFAWEKEEKFDEAVERLSHVIRTALGCT</sequence>
<dbReference type="Pfam" id="PF00155">
    <property type="entry name" value="Aminotran_1_2"/>
    <property type="match status" value="1"/>
</dbReference>
<protein>
    <submittedName>
        <fullName evidence="2">Pyridoxal phosphate-dependent transferase</fullName>
    </submittedName>
</protein>
<dbReference type="AlphaFoldDB" id="A0A5N7AP39"/>
<organism evidence="2 3">
    <name type="scientific">Aspergillus bertholletiae</name>
    <dbReference type="NCBI Taxonomy" id="1226010"/>
    <lineage>
        <taxon>Eukaryota</taxon>
        <taxon>Fungi</taxon>
        <taxon>Dikarya</taxon>
        <taxon>Ascomycota</taxon>
        <taxon>Pezizomycotina</taxon>
        <taxon>Eurotiomycetes</taxon>
        <taxon>Eurotiomycetidae</taxon>
        <taxon>Eurotiales</taxon>
        <taxon>Aspergillaceae</taxon>
        <taxon>Aspergillus</taxon>
        <taxon>Aspergillus subgen. Circumdati</taxon>
    </lineage>
</organism>